<evidence type="ECO:0000259" key="8">
    <source>
        <dbReference type="Pfam" id="PF13359"/>
    </source>
</evidence>
<reference evidence="10" key="1">
    <citation type="submission" date="2024-04" db="EMBL/GenBank/DDBJ databases">
        <title>Salinicola lusitanus LLJ914,a marine bacterium isolated from the Okinawa Trough.</title>
        <authorList>
            <person name="Li J."/>
        </authorList>
    </citation>
    <scope>NUCLEOTIDE SEQUENCE [LARGE SCALE GENOMIC DNA]</scope>
</reference>
<evidence type="ECO:0000313" key="10">
    <source>
        <dbReference type="Proteomes" id="UP001460270"/>
    </source>
</evidence>
<feature type="domain" description="DDE Tnp4" evidence="8">
    <location>
        <begin position="105"/>
        <end position="164"/>
    </location>
</feature>
<keyword evidence="6" id="KW-0378">Hydrolase</keyword>
<keyword evidence="7" id="KW-0539">Nucleus</keyword>
<gene>
    <name evidence="9" type="ORF">WMY93_014348</name>
</gene>
<evidence type="ECO:0000256" key="1">
    <source>
        <dbReference type="ARBA" id="ARBA00001968"/>
    </source>
</evidence>
<dbReference type="PANTHER" id="PTHR22930">
    <property type="match status" value="1"/>
</dbReference>
<protein>
    <recommendedName>
        <fullName evidence="8">DDE Tnp4 domain-containing protein</fullName>
    </recommendedName>
</protein>
<keyword evidence="5" id="KW-0479">Metal-binding</keyword>
<sequence>MDNNLRNALLLSLPEHMAISTMVMRELQQEHAHRVHCGCESAAGLWDRVVLKEFSDTEWIENFRMTRASFMKLCCMMEDVMRPELVTVRAPIPEQRDICGTPVSFYLLGDPAYPLADWLMKGYINSPRITPEQESFNAYLSSARTTVEIAFGRLKSRWRVLLKRSDFHFTFSQK</sequence>
<accession>A0AAW0NWP5</accession>
<dbReference type="GO" id="GO:0016787">
    <property type="term" value="F:hydrolase activity"/>
    <property type="evidence" value="ECO:0007669"/>
    <property type="project" value="UniProtKB-KW"/>
</dbReference>
<dbReference type="GO" id="GO:0046872">
    <property type="term" value="F:metal ion binding"/>
    <property type="evidence" value="ECO:0007669"/>
    <property type="project" value="UniProtKB-KW"/>
</dbReference>
<keyword evidence="4" id="KW-0540">Nuclease</keyword>
<dbReference type="GO" id="GO:0005634">
    <property type="term" value="C:nucleus"/>
    <property type="evidence" value="ECO:0007669"/>
    <property type="project" value="UniProtKB-SubCell"/>
</dbReference>
<comment type="similarity">
    <text evidence="3">Belongs to the HARBI1 family.</text>
</comment>
<evidence type="ECO:0000256" key="4">
    <source>
        <dbReference type="ARBA" id="ARBA00022722"/>
    </source>
</evidence>
<comment type="cofactor">
    <cofactor evidence="1">
        <name>a divalent metal cation</name>
        <dbReference type="ChEBI" id="CHEBI:60240"/>
    </cofactor>
</comment>
<evidence type="ECO:0000313" key="9">
    <source>
        <dbReference type="EMBL" id="KAK7909664.1"/>
    </source>
</evidence>
<name>A0AAW0NWP5_9GOBI</name>
<comment type="subcellular location">
    <subcellularLocation>
        <location evidence="2">Nucleus</location>
    </subcellularLocation>
</comment>
<dbReference type="EMBL" id="JBBPFD010000010">
    <property type="protein sequence ID" value="KAK7909664.1"/>
    <property type="molecule type" value="Genomic_DNA"/>
</dbReference>
<dbReference type="Pfam" id="PF13359">
    <property type="entry name" value="DDE_Tnp_4"/>
    <property type="match status" value="1"/>
</dbReference>
<dbReference type="AlphaFoldDB" id="A0AAW0NWP5"/>
<dbReference type="GO" id="GO:0004518">
    <property type="term" value="F:nuclease activity"/>
    <property type="evidence" value="ECO:0007669"/>
    <property type="project" value="UniProtKB-KW"/>
</dbReference>
<dbReference type="PANTHER" id="PTHR22930:SF206">
    <property type="entry name" value="NUCLEASE HARBI1"/>
    <property type="match status" value="1"/>
</dbReference>
<evidence type="ECO:0000256" key="5">
    <source>
        <dbReference type="ARBA" id="ARBA00022723"/>
    </source>
</evidence>
<evidence type="ECO:0000256" key="3">
    <source>
        <dbReference type="ARBA" id="ARBA00006958"/>
    </source>
</evidence>
<organism evidence="9 10">
    <name type="scientific">Mugilogobius chulae</name>
    <name type="common">yellowstripe goby</name>
    <dbReference type="NCBI Taxonomy" id="88201"/>
    <lineage>
        <taxon>Eukaryota</taxon>
        <taxon>Metazoa</taxon>
        <taxon>Chordata</taxon>
        <taxon>Craniata</taxon>
        <taxon>Vertebrata</taxon>
        <taxon>Euteleostomi</taxon>
        <taxon>Actinopterygii</taxon>
        <taxon>Neopterygii</taxon>
        <taxon>Teleostei</taxon>
        <taxon>Neoteleostei</taxon>
        <taxon>Acanthomorphata</taxon>
        <taxon>Gobiaria</taxon>
        <taxon>Gobiiformes</taxon>
        <taxon>Gobioidei</taxon>
        <taxon>Gobiidae</taxon>
        <taxon>Gobionellinae</taxon>
        <taxon>Mugilogobius</taxon>
    </lineage>
</organism>
<comment type="caution">
    <text evidence="9">The sequence shown here is derived from an EMBL/GenBank/DDBJ whole genome shotgun (WGS) entry which is preliminary data.</text>
</comment>
<evidence type="ECO:0000256" key="7">
    <source>
        <dbReference type="ARBA" id="ARBA00023242"/>
    </source>
</evidence>
<dbReference type="InterPro" id="IPR045249">
    <property type="entry name" value="HARBI1-like"/>
</dbReference>
<evidence type="ECO:0000256" key="6">
    <source>
        <dbReference type="ARBA" id="ARBA00022801"/>
    </source>
</evidence>
<keyword evidence="10" id="KW-1185">Reference proteome</keyword>
<dbReference type="InterPro" id="IPR027806">
    <property type="entry name" value="HARBI1_dom"/>
</dbReference>
<dbReference type="Proteomes" id="UP001460270">
    <property type="component" value="Unassembled WGS sequence"/>
</dbReference>
<proteinExistence type="inferred from homology"/>
<evidence type="ECO:0000256" key="2">
    <source>
        <dbReference type="ARBA" id="ARBA00004123"/>
    </source>
</evidence>